<dbReference type="PANTHER" id="PTHR10291:SF0">
    <property type="entry name" value="DEHYDRODOLICHYL DIPHOSPHATE SYNTHASE 2"/>
    <property type="match status" value="1"/>
</dbReference>
<dbReference type="EC" id="2.5.1.-" evidence="2"/>
<protein>
    <recommendedName>
        <fullName evidence="2">Isoprenyl transferase</fullName>
        <ecNumber evidence="2">2.5.1.-</ecNumber>
    </recommendedName>
</protein>
<dbReference type="Proteomes" id="UP000060487">
    <property type="component" value="Unassembled WGS sequence"/>
</dbReference>
<feature type="binding site" evidence="2">
    <location>
        <position position="179"/>
    </location>
    <ligand>
        <name>substrate</name>
    </ligand>
</feature>
<reference evidence="3 4" key="1">
    <citation type="submission" date="2015-11" db="EMBL/GenBank/DDBJ databases">
        <authorList>
            <person name="Lin W."/>
        </authorList>
    </citation>
    <scope>NUCLEOTIDE SEQUENCE [LARGE SCALE GENOMIC DNA]</scope>
    <source>
        <strain evidence="3 4">HCH-1</strain>
    </source>
</reference>
<dbReference type="PROSITE" id="PS01066">
    <property type="entry name" value="UPP_SYNTHASE"/>
    <property type="match status" value="1"/>
</dbReference>
<accession>A0ABR5SI11</accession>
<feature type="active site" description="Proton acceptor" evidence="2">
    <location>
        <position position="63"/>
    </location>
</feature>
<dbReference type="SUPFAM" id="SSF64005">
    <property type="entry name" value="Undecaprenyl diphosphate synthase"/>
    <property type="match status" value="1"/>
</dbReference>
<feature type="binding site" evidence="2">
    <location>
        <position position="66"/>
    </location>
    <ligand>
        <name>substrate</name>
    </ligand>
</feature>
<feature type="binding site" evidence="2">
    <location>
        <position position="20"/>
    </location>
    <ligand>
        <name>substrate</name>
    </ligand>
</feature>
<proteinExistence type="inferred from homology"/>
<dbReference type="Gene3D" id="3.40.1180.10">
    <property type="entry name" value="Decaprenyl diphosphate synthase-like"/>
    <property type="match status" value="1"/>
</dbReference>
<gene>
    <name evidence="3" type="ORF">ASN18_0673</name>
</gene>
<organism evidence="3 4">
    <name type="scientific">Candidatus Magnetominusculus xianensis</name>
    <dbReference type="NCBI Taxonomy" id="1748249"/>
    <lineage>
        <taxon>Bacteria</taxon>
        <taxon>Pseudomonadati</taxon>
        <taxon>Nitrospirota</taxon>
        <taxon>Nitrospiria</taxon>
        <taxon>Nitrospirales</taxon>
        <taxon>Nitrospiraceae</taxon>
        <taxon>Candidatus Magnetominusculus</taxon>
    </lineage>
</organism>
<comment type="function">
    <text evidence="2">Catalyzes the condensation of isopentenyl diphosphate (IPP) with allylic pyrophosphates generating different type of terpenoids.</text>
</comment>
<keyword evidence="2" id="KW-0460">Magnesium</keyword>
<feature type="binding site" evidence="2">
    <location>
        <position position="64"/>
    </location>
    <ligand>
        <name>substrate</name>
    </ligand>
</feature>
<evidence type="ECO:0000256" key="2">
    <source>
        <dbReference type="HAMAP-Rule" id="MF_01139"/>
    </source>
</evidence>
<dbReference type="InterPro" id="IPR018520">
    <property type="entry name" value="UPP_synth-like_CS"/>
</dbReference>
<dbReference type="CDD" id="cd00475">
    <property type="entry name" value="Cis_IPPS"/>
    <property type="match status" value="1"/>
</dbReference>
<dbReference type="NCBIfam" id="TIGR00055">
    <property type="entry name" value="uppS"/>
    <property type="match status" value="1"/>
</dbReference>
<dbReference type="Pfam" id="PF01255">
    <property type="entry name" value="Prenyltransf"/>
    <property type="match status" value="1"/>
</dbReference>
<feature type="binding site" evidence="2">
    <location>
        <position position="32"/>
    </location>
    <ligand>
        <name>substrate</name>
    </ligand>
</feature>
<sequence length="237" mass="27112">MTDHTIPKHVGIIMDGNGRWANQRGMPRVEGHRKGAGRTKEIIEAAADLGIKTLTLYAFSIENWKRPHDEVITLMDLLDFYLKTEIEDLLNKGLVFKVIGNKEKLPDNIQYLVEEAERITGSNTGMNLMMAISYGGRDEIVRAVKRFIEKGGDMDEVNEESFEENLDTGGVTPVDLIIRTGGEKRISNFLVWQAAYAELFFTDTLWPDFTKEEFIYAIEDYKLRQRRFGMIPDKAET</sequence>
<comment type="caution">
    <text evidence="3">The sequence shown here is derived from an EMBL/GenBank/DDBJ whole genome shotgun (WGS) entry which is preliminary data.</text>
</comment>
<dbReference type="EMBL" id="LNQR01000027">
    <property type="protein sequence ID" value="KWT91870.1"/>
    <property type="molecule type" value="Genomic_DNA"/>
</dbReference>
<feature type="binding site" evidence="2">
    <location>
        <position position="15"/>
    </location>
    <ligand>
        <name>Mg(2+)</name>
        <dbReference type="ChEBI" id="CHEBI:18420"/>
    </ligand>
</feature>
<evidence type="ECO:0000313" key="3">
    <source>
        <dbReference type="EMBL" id="KWT91870.1"/>
    </source>
</evidence>
<keyword evidence="2" id="KW-0479">Metal-binding</keyword>
<dbReference type="GO" id="GO:0008834">
    <property type="term" value="F:ditrans,polycis-undecaprenyl-diphosphate synthase [(2E,6E)-farnesyl-diphosphate specific] activity"/>
    <property type="evidence" value="ECO:0007669"/>
    <property type="project" value="UniProtKB-EC"/>
</dbReference>
<feature type="binding site" evidence="2">
    <location>
        <position position="198"/>
    </location>
    <ligand>
        <name>Mg(2+)</name>
        <dbReference type="ChEBI" id="CHEBI:18420"/>
    </ligand>
</feature>
<dbReference type="InterPro" id="IPR036424">
    <property type="entry name" value="UPP_synth-like_sf"/>
</dbReference>
<comment type="subunit">
    <text evidence="2">Homodimer.</text>
</comment>
<feature type="binding site" evidence="2">
    <location>
        <begin position="185"/>
        <end position="187"/>
    </location>
    <ligand>
        <name>substrate</name>
    </ligand>
</feature>
<keyword evidence="4" id="KW-1185">Reference proteome</keyword>
<dbReference type="PANTHER" id="PTHR10291">
    <property type="entry name" value="DEHYDRODOLICHYL DIPHOSPHATE SYNTHASE FAMILY MEMBER"/>
    <property type="match status" value="1"/>
</dbReference>
<feature type="binding site" evidence="2">
    <location>
        <begin position="16"/>
        <end position="19"/>
    </location>
    <ligand>
        <name>substrate</name>
    </ligand>
</feature>
<evidence type="ECO:0000256" key="1">
    <source>
        <dbReference type="ARBA" id="ARBA00022679"/>
    </source>
</evidence>
<feature type="binding site" evidence="2">
    <location>
        <position position="28"/>
    </location>
    <ligand>
        <name>substrate</name>
    </ligand>
</feature>
<dbReference type="InterPro" id="IPR001441">
    <property type="entry name" value="UPP_synth-like"/>
</dbReference>
<feature type="binding site" evidence="2">
    <location>
        <begin position="60"/>
        <end position="62"/>
    </location>
    <ligand>
        <name>substrate</name>
    </ligand>
</feature>
<comment type="cofactor">
    <cofactor evidence="2">
        <name>Mg(2+)</name>
        <dbReference type="ChEBI" id="CHEBI:18420"/>
    </cofactor>
    <text evidence="2">Binds 2 magnesium ions per subunit.</text>
</comment>
<dbReference type="HAMAP" id="MF_01139">
    <property type="entry name" value="ISPT"/>
    <property type="match status" value="1"/>
</dbReference>
<keyword evidence="1 2" id="KW-0808">Transferase</keyword>
<dbReference type="RefSeq" id="WP_236861481.1">
    <property type="nucleotide sequence ID" value="NZ_LNQR01000027.1"/>
</dbReference>
<evidence type="ECO:0000313" key="4">
    <source>
        <dbReference type="Proteomes" id="UP000060487"/>
    </source>
</evidence>
<name>A0ABR5SI11_9BACT</name>
<feature type="active site" evidence="2">
    <location>
        <position position="15"/>
    </location>
</feature>
<comment type="similarity">
    <text evidence="2">Belongs to the UPP synthase family.</text>
</comment>